<sequence length="663" mass="73772">MSFPSHSNRSDDDDETADNQTPIKQKPSSIPDGTTIISYLNDPENTEQSKDDLLHRLASRLKHDDQEEAAILVEDHGLLSLLDDLSLDLPSIILHRVCRPTKTEPRSMQESDSEDKTISDARICLTSLVEYGSPKEVFMSVTTTILQLLTKTSNSSLDELDHRQSSPEDPSLSGTNIMDQGQIDWTFLSFILSPLSTVLLKILQKSRNPSGFFDPFCQSILGLLDRCGGSGSGRREEGVFERRMKIYQEIADVCHKAADLHGDLEQKTHLLLAVSVSLIFACPSTQLPLGKAFLCHRDPKWRSSFSRLLQAEESVPKTNSFGRLFFSDQHTDPVRKIQETVVAPFLANIEARQIKQKIVQIGARFATSLEDDSLVKSLAGLGYGELSGQQLVRVAQQGALVIAAFDRFSKIGKEETGDQSLPMNMEAVEALITPTFVEAPLFLIMSERPGEGRVNEELGSKLLSLASTDPTGSSRLLMMRSLACLVEGLERPLARLELIGALIDQHPSQPNIQERPCQSPPGIPRPSFVLPFWPDMDRVIQLLRQLLLTIINSTPLDLELVKQALDAGQLENWSSIDELLKFMIERLNLVYLLLKIDHTNATGIKKGPMNMQVKELLITPIYGWIEATMRATDLTIVQNRGLGSLVYSLKISLDLCIEVLNRL</sequence>
<dbReference type="EMBL" id="DS178362">
    <property type="protein sequence ID" value="EFP92299.2"/>
    <property type="molecule type" value="Genomic_DNA"/>
</dbReference>
<dbReference type="GeneID" id="10537960"/>
<organism evidence="2 3">
    <name type="scientific">Puccinia graminis f. sp. tritici (strain CRL 75-36-700-3 / race SCCL)</name>
    <name type="common">Black stem rust fungus</name>
    <dbReference type="NCBI Taxonomy" id="418459"/>
    <lineage>
        <taxon>Eukaryota</taxon>
        <taxon>Fungi</taxon>
        <taxon>Dikarya</taxon>
        <taxon>Basidiomycota</taxon>
        <taxon>Pucciniomycotina</taxon>
        <taxon>Pucciniomycetes</taxon>
        <taxon>Pucciniales</taxon>
        <taxon>Pucciniaceae</taxon>
        <taxon>Puccinia</taxon>
    </lineage>
</organism>
<evidence type="ECO:0000313" key="3">
    <source>
        <dbReference type="Proteomes" id="UP000008783"/>
    </source>
</evidence>
<name>E3L6X4_PUCGT</name>
<protein>
    <submittedName>
        <fullName evidence="2">Uncharacterized protein</fullName>
    </submittedName>
</protein>
<dbReference type="InParanoid" id="E3L6X4"/>
<dbReference type="Proteomes" id="UP000008783">
    <property type="component" value="Unassembled WGS sequence"/>
</dbReference>
<feature type="region of interest" description="Disordered" evidence="1">
    <location>
        <begin position="1"/>
        <end position="48"/>
    </location>
</feature>
<dbReference type="HOGENOM" id="CLU_440144_0_0_1"/>
<accession>E3L6X4</accession>
<evidence type="ECO:0000256" key="1">
    <source>
        <dbReference type="SAM" id="MobiDB-lite"/>
    </source>
</evidence>
<dbReference type="AlphaFoldDB" id="E3L6X4"/>
<reference key="1">
    <citation type="submission" date="2007-01" db="EMBL/GenBank/DDBJ databases">
        <title>The Genome Sequence of Puccinia graminis f. sp. tritici Strain CRL 75-36-700-3.</title>
        <authorList>
            <consortium name="The Broad Institute Genome Sequencing Platform"/>
            <person name="Birren B."/>
            <person name="Lander E."/>
            <person name="Galagan J."/>
            <person name="Nusbaum C."/>
            <person name="Devon K."/>
            <person name="Cuomo C."/>
            <person name="Jaffe D."/>
            <person name="Butler J."/>
            <person name="Alvarez P."/>
            <person name="Gnerre S."/>
            <person name="Grabherr M."/>
            <person name="Mauceli E."/>
            <person name="Brockman W."/>
            <person name="Young S."/>
            <person name="LaButti K."/>
            <person name="Sykes S."/>
            <person name="DeCaprio D."/>
            <person name="Crawford M."/>
            <person name="Koehrsen M."/>
            <person name="Engels R."/>
            <person name="Montgomery P."/>
            <person name="Pearson M."/>
            <person name="Howarth C."/>
            <person name="Larson L."/>
            <person name="White J."/>
            <person name="Zeng Q."/>
            <person name="Kodira C."/>
            <person name="Yandava C."/>
            <person name="Alvarado L."/>
            <person name="O'Leary S."/>
            <person name="Szabo L."/>
            <person name="Dean R."/>
            <person name="Schein J."/>
        </authorList>
    </citation>
    <scope>NUCLEOTIDE SEQUENCE</scope>
    <source>
        <strain>CRL 75-36-700-3</strain>
    </source>
</reference>
<dbReference type="RefSeq" id="XP_003336718.2">
    <property type="nucleotide sequence ID" value="XM_003336670.2"/>
</dbReference>
<gene>
    <name evidence="2" type="ORF">PGTG_17973</name>
</gene>
<feature type="compositionally biased region" description="Polar residues" evidence="1">
    <location>
        <begin position="18"/>
        <end position="38"/>
    </location>
</feature>
<dbReference type="VEuPathDB" id="FungiDB:PGTG_17973"/>
<reference evidence="3" key="2">
    <citation type="journal article" date="2011" name="Proc. Natl. Acad. Sci. U.S.A.">
        <title>Obligate biotrophy features unraveled by the genomic analysis of rust fungi.</title>
        <authorList>
            <person name="Duplessis S."/>
            <person name="Cuomo C.A."/>
            <person name="Lin Y.-C."/>
            <person name="Aerts A."/>
            <person name="Tisserant E."/>
            <person name="Veneault-Fourrey C."/>
            <person name="Joly D.L."/>
            <person name="Hacquard S."/>
            <person name="Amselem J."/>
            <person name="Cantarel B.L."/>
            <person name="Chiu R."/>
            <person name="Coutinho P.M."/>
            <person name="Feau N."/>
            <person name="Field M."/>
            <person name="Frey P."/>
            <person name="Gelhaye E."/>
            <person name="Goldberg J."/>
            <person name="Grabherr M.G."/>
            <person name="Kodira C.D."/>
            <person name="Kohler A."/>
            <person name="Kuees U."/>
            <person name="Lindquist E.A."/>
            <person name="Lucas S.M."/>
            <person name="Mago R."/>
            <person name="Mauceli E."/>
            <person name="Morin E."/>
            <person name="Murat C."/>
            <person name="Pangilinan J.L."/>
            <person name="Park R."/>
            <person name="Pearson M."/>
            <person name="Quesneville H."/>
            <person name="Rouhier N."/>
            <person name="Sakthikumar S."/>
            <person name="Salamov A.A."/>
            <person name="Schmutz J."/>
            <person name="Selles B."/>
            <person name="Shapiro H."/>
            <person name="Tanguay P."/>
            <person name="Tuskan G.A."/>
            <person name="Henrissat B."/>
            <person name="Van de Peer Y."/>
            <person name="Rouze P."/>
            <person name="Ellis J.G."/>
            <person name="Dodds P.N."/>
            <person name="Schein J.E."/>
            <person name="Zhong S."/>
            <person name="Hamelin R.C."/>
            <person name="Grigoriev I.V."/>
            <person name="Szabo L.J."/>
            <person name="Martin F."/>
        </authorList>
    </citation>
    <scope>NUCLEOTIDE SEQUENCE [LARGE SCALE GENOMIC DNA]</scope>
    <source>
        <strain evidence="3">CRL 75-36-700-3 / race SCCL</strain>
    </source>
</reference>
<dbReference type="OrthoDB" id="2505577at2759"/>
<keyword evidence="3" id="KW-1185">Reference proteome</keyword>
<evidence type="ECO:0000313" key="2">
    <source>
        <dbReference type="EMBL" id="EFP92299.2"/>
    </source>
</evidence>
<dbReference type="KEGG" id="pgr:PGTG_17973"/>
<proteinExistence type="predicted"/>